<dbReference type="Proteomes" id="UP000244069">
    <property type="component" value="Unassembled WGS sequence"/>
</dbReference>
<evidence type="ECO:0000313" key="7">
    <source>
        <dbReference type="Proteomes" id="UP000244069"/>
    </source>
</evidence>
<reference evidence="6 7" key="1">
    <citation type="submission" date="2018-04" db="EMBL/GenBank/DDBJ databases">
        <title>Genomic Encyclopedia of Archaeal and Bacterial Type Strains, Phase II (KMG-II): from individual species to whole genera.</title>
        <authorList>
            <person name="Goeker M."/>
        </authorList>
    </citation>
    <scope>NUCLEOTIDE SEQUENCE [LARGE SCALE GENOMIC DNA]</scope>
    <source>
        <strain evidence="6 7">DSM 29329</strain>
    </source>
</reference>
<feature type="transmembrane region" description="Helical" evidence="5">
    <location>
        <begin position="69"/>
        <end position="87"/>
    </location>
</feature>
<accession>A0A2T6AJD6</accession>
<dbReference type="EMBL" id="QBKN01000023">
    <property type="protein sequence ID" value="PTX43904.1"/>
    <property type="molecule type" value="Genomic_DNA"/>
</dbReference>
<sequence>MKRSLWRHVVPCSLAAFFVLGGTLNFFASEDILSDYQRWGYPGWFHYVTAMLEWVAALLLAIPATRIYGSLLGCALMFAAGGTVLIHGEYDHALPPLVVLMLLVLNLFIVTRTKRRKGGVGA</sequence>
<evidence type="ECO:0000256" key="1">
    <source>
        <dbReference type="ARBA" id="ARBA00004141"/>
    </source>
</evidence>
<name>A0A2T6AJD6_9RHOB</name>
<protein>
    <submittedName>
        <fullName evidence="6">DoxX-like protein</fullName>
    </submittedName>
</protein>
<dbReference type="InterPro" id="IPR032808">
    <property type="entry name" value="DoxX"/>
</dbReference>
<proteinExistence type="predicted"/>
<comment type="subcellular location">
    <subcellularLocation>
        <location evidence="1">Membrane</location>
        <topology evidence="1">Multi-pass membrane protein</topology>
    </subcellularLocation>
</comment>
<dbReference type="RefSeq" id="WP_244641113.1">
    <property type="nucleotide sequence ID" value="NZ_BMEZ01000023.1"/>
</dbReference>
<keyword evidence="4 5" id="KW-0472">Membrane</keyword>
<dbReference type="AlphaFoldDB" id="A0A2T6AJD6"/>
<evidence type="ECO:0000313" key="6">
    <source>
        <dbReference type="EMBL" id="PTX43904.1"/>
    </source>
</evidence>
<organism evidence="6 7">
    <name type="scientific">Allosediminivita pacifica</name>
    <dbReference type="NCBI Taxonomy" id="1267769"/>
    <lineage>
        <taxon>Bacteria</taxon>
        <taxon>Pseudomonadati</taxon>
        <taxon>Pseudomonadota</taxon>
        <taxon>Alphaproteobacteria</taxon>
        <taxon>Rhodobacterales</taxon>
        <taxon>Paracoccaceae</taxon>
        <taxon>Allosediminivita</taxon>
    </lineage>
</organism>
<dbReference type="GO" id="GO:0016020">
    <property type="term" value="C:membrane"/>
    <property type="evidence" value="ECO:0007669"/>
    <property type="project" value="UniProtKB-SubCell"/>
</dbReference>
<evidence type="ECO:0000256" key="3">
    <source>
        <dbReference type="ARBA" id="ARBA00022989"/>
    </source>
</evidence>
<keyword evidence="7" id="KW-1185">Reference proteome</keyword>
<gene>
    <name evidence="6" type="ORF">C8N44_1232</name>
</gene>
<keyword evidence="3 5" id="KW-1133">Transmembrane helix</keyword>
<keyword evidence="2 5" id="KW-0812">Transmembrane</keyword>
<evidence type="ECO:0000256" key="5">
    <source>
        <dbReference type="SAM" id="Phobius"/>
    </source>
</evidence>
<feature type="transmembrane region" description="Helical" evidence="5">
    <location>
        <begin position="93"/>
        <end position="110"/>
    </location>
</feature>
<dbReference type="Pfam" id="PF13564">
    <property type="entry name" value="DoxX_2"/>
    <property type="match status" value="1"/>
</dbReference>
<feature type="transmembrane region" description="Helical" evidence="5">
    <location>
        <begin position="44"/>
        <end position="62"/>
    </location>
</feature>
<evidence type="ECO:0000256" key="2">
    <source>
        <dbReference type="ARBA" id="ARBA00022692"/>
    </source>
</evidence>
<evidence type="ECO:0000256" key="4">
    <source>
        <dbReference type="ARBA" id="ARBA00023136"/>
    </source>
</evidence>
<comment type="caution">
    <text evidence="6">The sequence shown here is derived from an EMBL/GenBank/DDBJ whole genome shotgun (WGS) entry which is preliminary data.</text>
</comment>